<dbReference type="SUPFAM" id="SSF52540">
    <property type="entry name" value="P-loop containing nucleoside triphosphate hydrolases"/>
    <property type="match status" value="1"/>
</dbReference>
<dbReference type="Proteomes" id="UP000235670">
    <property type="component" value="Unassembled WGS sequence"/>
</dbReference>
<dbReference type="GO" id="GO:0046872">
    <property type="term" value="F:metal ion binding"/>
    <property type="evidence" value="ECO:0007669"/>
    <property type="project" value="UniProtKB-KW"/>
</dbReference>
<name>A0A2N6SF63_9BACL</name>
<keyword evidence="3 10" id="KW-0132">Cell division</keyword>
<dbReference type="PANTHER" id="PTHR11649:SF13">
    <property type="entry name" value="ENGB-TYPE G DOMAIN-CONTAINING PROTEIN"/>
    <property type="match status" value="1"/>
</dbReference>
<keyword evidence="4" id="KW-0479">Metal-binding</keyword>
<gene>
    <name evidence="10 12" type="primary">engB</name>
    <name evidence="12" type="synonym">yihA</name>
    <name evidence="12" type="synonym">ysxC</name>
    <name evidence="12" type="ORF">CJ218_03905</name>
</gene>
<evidence type="ECO:0000313" key="13">
    <source>
        <dbReference type="Proteomes" id="UP000235670"/>
    </source>
</evidence>
<evidence type="ECO:0000256" key="8">
    <source>
        <dbReference type="ARBA" id="ARBA00023210"/>
    </source>
</evidence>
<evidence type="ECO:0000256" key="7">
    <source>
        <dbReference type="ARBA" id="ARBA00023134"/>
    </source>
</evidence>
<keyword evidence="5 10" id="KW-0547">Nucleotide-binding</keyword>
<evidence type="ECO:0000256" key="10">
    <source>
        <dbReference type="HAMAP-Rule" id="MF_00321"/>
    </source>
</evidence>
<dbReference type="Gene3D" id="3.40.50.300">
    <property type="entry name" value="P-loop containing nucleotide triphosphate hydrolases"/>
    <property type="match status" value="1"/>
</dbReference>
<sequence length="198" mass="22790">MRKLNTHNVDLLISAVSKKQYPEHKKPEVAMCGRSNVGKSSFINTILERKNYARVSSKPGKTRTLNFFDIDDKLVLVDVPGYGYAKLSKSEKEKLYDMIVEYFTNSQNLGFVLHLIDSRHKPSQDDIEMNEFLNYYEIPFVVVLTKIDKISKNELSRNLSKIKKELDLTNNMAIIPFSSVTKLGKEQVLNEIEKVLED</sequence>
<evidence type="ECO:0000256" key="9">
    <source>
        <dbReference type="ARBA" id="ARBA00023306"/>
    </source>
</evidence>
<dbReference type="InterPro" id="IPR030393">
    <property type="entry name" value="G_ENGB_dom"/>
</dbReference>
<reference evidence="12 13" key="1">
    <citation type="submission" date="2017-09" db="EMBL/GenBank/DDBJ databases">
        <title>Bacterial strain isolated from the female urinary microbiota.</title>
        <authorList>
            <person name="Thomas-White K."/>
            <person name="Kumar N."/>
            <person name="Forster S."/>
            <person name="Putonti C."/>
            <person name="Lawley T."/>
            <person name="Wolfe A.J."/>
        </authorList>
    </citation>
    <scope>NUCLEOTIDE SEQUENCE [LARGE SCALE GENOMIC DNA]</scope>
    <source>
        <strain evidence="12 13">UMB0186</strain>
    </source>
</reference>
<dbReference type="InterPro" id="IPR006073">
    <property type="entry name" value="GTP-bd"/>
</dbReference>
<dbReference type="PROSITE" id="PS51706">
    <property type="entry name" value="G_ENGB"/>
    <property type="match status" value="1"/>
</dbReference>
<comment type="similarity">
    <text evidence="2 10">Belongs to the TRAFAC class TrmE-Era-EngA-EngB-Septin-like GTPase superfamily. EngB GTPase family.</text>
</comment>
<feature type="domain" description="EngB-type G" evidence="11">
    <location>
        <begin position="25"/>
        <end position="198"/>
    </location>
</feature>
<comment type="caution">
    <text evidence="12">The sequence shown here is derived from an EMBL/GenBank/DDBJ whole genome shotgun (WGS) entry which is preliminary data.</text>
</comment>
<keyword evidence="7 10" id="KW-0342">GTP-binding</keyword>
<dbReference type="STRING" id="84135.GCA_001052115_00259"/>
<evidence type="ECO:0000256" key="3">
    <source>
        <dbReference type="ARBA" id="ARBA00022618"/>
    </source>
</evidence>
<protein>
    <recommendedName>
        <fullName evidence="10">Probable GTP-binding protein EngB</fullName>
    </recommendedName>
</protein>
<evidence type="ECO:0000256" key="4">
    <source>
        <dbReference type="ARBA" id="ARBA00022723"/>
    </source>
</evidence>
<dbReference type="InterPro" id="IPR019987">
    <property type="entry name" value="GTP-bd_ribosome_bio_YsxC"/>
</dbReference>
<dbReference type="CDD" id="cd01876">
    <property type="entry name" value="YihA_EngB"/>
    <property type="match status" value="1"/>
</dbReference>
<proteinExistence type="inferred from homology"/>
<keyword evidence="9 10" id="KW-0131">Cell cycle</keyword>
<dbReference type="PANTHER" id="PTHR11649">
    <property type="entry name" value="MSS1/TRME-RELATED GTP-BINDING PROTEIN"/>
    <property type="match status" value="1"/>
</dbReference>
<dbReference type="EMBL" id="PNGT01000003">
    <property type="protein sequence ID" value="PMC52592.1"/>
    <property type="molecule type" value="Genomic_DNA"/>
</dbReference>
<dbReference type="InterPro" id="IPR005225">
    <property type="entry name" value="Small_GTP-bd"/>
</dbReference>
<evidence type="ECO:0000256" key="5">
    <source>
        <dbReference type="ARBA" id="ARBA00022741"/>
    </source>
</evidence>
<keyword evidence="6" id="KW-0460">Magnesium</keyword>
<evidence type="ECO:0000256" key="2">
    <source>
        <dbReference type="ARBA" id="ARBA00009638"/>
    </source>
</evidence>
<evidence type="ECO:0000259" key="11">
    <source>
        <dbReference type="PROSITE" id="PS51706"/>
    </source>
</evidence>
<dbReference type="NCBIfam" id="TIGR00231">
    <property type="entry name" value="small_GTP"/>
    <property type="match status" value="1"/>
</dbReference>
<organism evidence="12 13">
    <name type="scientific">Gemella sanguinis</name>
    <dbReference type="NCBI Taxonomy" id="84135"/>
    <lineage>
        <taxon>Bacteria</taxon>
        <taxon>Bacillati</taxon>
        <taxon>Bacillota</taxon>
        <taxon>Bacilli</taxon>
        <taxon>Bacillales</taxon>
        <taxon>Gemellaceae</taxon>
        <taxon>Gemella</taxon>
    </lineage>
</organism>
<dbReference type="AlphaFoldDB" id="A0A2N6SF63"/>
<keyword evidence="8 10" id="KW-0717">Septation</keyword>
<evidence type="ECO:0000256" key="1">
    <source>
        <dbReference type="ARBA" id="ARBA00001946"/>
    </source>
</evidence>
<comment type="function">
    <text evidence="10">Necessary for normal cell division and for the maintenance of normal septation.</text>
</comment>
<dbReference type="RefSeq" id="WP_102189681.1">
    <property type="nucleotide sequence ID" value="NZ_CAUTAO010000002.1"/>
</dbReference>
<accession>A0A2N6SF63</accession>
<dbReference type="NCBIfam" id="TIGR03598">
    <property type="entry name" value="GTPase_YsxC"/>
    <property type="match status" value="1"/>
</dbReference>
<dbReference type="GO" id="GO:0005525">
    <property type="term" value="F:GTP binding"/>
    <property type="evidence" value="ECO:0007669"/>
    <property type="project" value="UniProtKB-UniRule"/>
</dbReference>
<dbReference type="GO" id="GO:0005829">
    <property type="term" value="C:cytosol"/>
    <property type="evidence" value="ECO:0007669"/>
    <property type="project" value="TreeGrafter"/>
</dbReference>
<comment type="cofactor">
    <cofactor evidence="1">
        <name>Mg(2+)</name>
        <dbReference type="ChEBI" id="CHEBI:18420"/>
    </cofactor>
</comment>
<dbReference type="InterPro" id="IPR027417">
    <property type="entry name" value="P-loop_NTPase"/>
</dbReference>
<dbReference type="HAMAP" id="MF_00321">
    <property type="entry name" value="GTPase_EngB"/>
    <property type="match status" value="1"/>
</dbReference>
<dbReference type="GO" id="GO:0000917">
    <property type="term" value="P:division septum assembly"/>
    <property type="evidence" value="ECO:0007669"/>
    <property type="project" value="UniProtKB-KW"/>
</dbReference>
<dbReference type="Pfam" id="PF01926">
    <property type="entry name" value="MMR_HSR1"/>
    <property type="match status" value="1"/>
</dbReference>
<evidence type="ECO:0000256" key="6">
    <source>
        <dbReference type="ARBA" id="ARBA00022842"/>
    </source>
</evidence>
<evidence type="ECO:0000313" key="12">
    <source>
        <dbReference type="EMBL" id="PMC52592.1"/>
    </source>
</evidence>
<dbReference type="OrthoDB" id="9804921at2"/>
<dbReference type="FunFam" id="3.40.50.300:FF:000098">
    <property type="entry name" value="Probable GTP-binding protein EngB"/>
    <property type="match status" value="1"/>
</dbReference>